<evidence type="ECO:0000313" key="2">
    <source>
        <dbReference type="WBParaSite" id="nRc.2.0.1.t15424-RA"/>
    </source>
</evidence>
<accession>A0A915INH6</accession>
<dbReference type="Proteomes" id="UP000887565">
    <property type="component" value="Unplaced"/>
</dbReference>
<dbReference type="WBParaSite" id="nRc.2.0.1.t15424-RA">
    <property type="protein sequence ID" value="nRc.2.0.1.t15424-RA"/>
    <property type="gene ID" value="nRc.2.0.1.g15424"/>
</dbReference>
<dbReference type="AlphaFoldDB" id="A0A915INH6"/>
<sequence length="77" mass="8725">AVFPIDDRLNRRSKKCYQSPIQLSVLIHCATKNNQFTEDISIVKMVRVNRFVARVIIFTRCVIVALELCDPLSCSGA</sequence>
<evidence type="ECO:0000313" key="1">
    <source>
        <dbReference type="Proteomes" id="UP000887565"/>
    </source>
</evidence>
<keyword evidence="1" id="KW-1185">Reference proteome</keyword>
<name>A0A915INH6_ROMCU</name>
<organism evidence="1 2">
    <name type="scientific">Romanomermis culicivorax</name>
    <name type="common">Nematode worm</name>
    <dbReference type="NCBI Taxonomy" id="13658"/>
    <lineage>
        <taxon>Eukaryota</taxon>
        <taxon>Metazoa</taxon>
        <taxon>Ecdysozoa</taxon>
        <taxon>Nematoda</taxon>
        <taxon>Enoplea</taxon>
        <taxon>Dorylaimia</taxon>
        <taxon>Mermithida</taxon>
        <taxon>Mermithoidea</taxon>
        <taxon>Mermithidae</taxon>
        <taxon>Romanomermis</taxon>
    </lineage>
</organism>
<proteinExistence type="predicted"/>
<reference evidence="2" key="1">
    <citation type="submission" date="2022-11" db="UniProtKB">
        <authorList>
            <consortium name="WormBaseParasite"/>
        </authorList>
    </citation>
    <scope>IDENTIFICATION</scope>
</reference>
<protein>
    <submittedName>
        <fullName evidence="2">Uncharacterized protein</fullName>
    </submittedName>
</protein>